<organism evidence="1 2">
    <name type="scientific">Aquimarina algicola</name>
    <dbReference type="NCBI Taxonomy" id="2589995"/>
    <lineage>
        <taxon>Bacteria</taxon>
        <taxon>Pseudomonadati</taxon>
        <taxon>Bacteroidota</taxon>
        <taxon>Flavobacteriia</taxon>
        <taxon>Flavobacteriales</taxon>
        <taxon>Flavobacteriaceae</taxon>
        <taxon>Aquimarina</taxon>
    </lineage>
</organism>
<dbReference type="Proteomes" id="UP000315540">
    <property type="component" value="Unassembled WGS sequence"/>
</dbReference>
<reference evidence="1 2" key="1">
    <citation type="submission" date="2019-06" db="EMBL/GenBank/DDBJ databases">
        <authorList>
            <person name="Meng X."/>
        </authorList>
    </citation>
    <scope>NUCLEOTIDE SEQUENCE [LARGE SCALE GENOMIC DNA]</scope>
    <source>
        <strain evidence="1 2">M625</strain>
    </source>
</reference>
<dbReference type="RefSeq" id="WP_140594348.1">
    <property type="nucleotide sequence ID" value="NZ_VFWZ01000004.1"/>
</dbReference>
<keyword evidence="2" id="KW-1185">Reference proteome</keyword>
<dbReference type="EMBL" id="VFWZ01000004">
    <property type="protein sequence ID" value="TPN85250.1"/>
    <property type="molecule type" value="Genomic_DNA"/>
</dbReference>
<evidence type="ECO:0000313" key="1">
    <source>
        <dbReference type="EMBL" id="TPN85250.1"/>
    </source>
</evidence>
<protein>
    <submittedName>
        <fullName evidence="1">Uncharacterized protein</fullName>
    </submittedName>
</protein>
<dbReference type="OrthoDB" id="1332052at2"/>
<name>A0A504JFG1_9FLAO</name>
<dbReference type="AlphaFoldDB" id="A0A504JFG1"/>
<comment type="caution">
    <text evidence="1">The sequence shown here is derived from an EMBL/GenBank/DDBJ whole genome shotgun (WGS) entry which is preliminary data.</text>
</comment>
<sequence>MRFKNSITILIFTLFISLVGVQNVNAQVEEKCLIDVCVDEIRKYDSNEMFDLFESKGEKVFDAWQVLYRADPDINRMKVSLLEEIEEYLSFTGKSVDDVVEEIKNVELGYEAWKLKNINNPQSTTILSVDELLASVNYSTSKKKSLERDLALSNELTEKLSNNPDMLEAWNLFYDINVSDKLRTDVSNLWAMTAYIKNIEKQNFSFSVESFNRFVKDKIDKDAYVESILFPTKKYGGIKIREELLSEVPLVTAKVSSPQYSGASKFGAYEIRIQNERIEYLTVDDNSKSVWKPLNGEQLDDVNFVFTNDGRLKIGHGHYNLSGESRTVISAGKLVIKNGKVTEVSNFSGHYQPSIDNLNKISEVFKELKVADENFRVFERPYSRKTESD</sequence>
<evidence type="ECO:0000313" key="2">
    <source>
        <dbReference type="Proteomes" id="UP000315540"/>
    </source>
</evidence>
<accession>A0A504JFG1</accession>
<gene>
    <name evidence="1" type="ORF">FHK87_14590</name>
</gene>
<proteinExistence type="predicted"/>